<feature type="compositionally biased region" description="Basic and acidic residues" evidence="2">
    <location>
        <begin position="172"/>
        <end position="185"/>
    </location>
</feature>
<evidence type="ECO:0000256" key="2">
    <source>
        <dbReference type="SAM" id="MobiDB-lite"/>
    </source>
</evidence>
<feature type="region of interest" description="Disordered" evidence="2">
    <location>
        <begin position="172"/>
        <end position="191"/>
    </location>
</feature>
<name>A0ABU0E7I7_9FIRM</name>
<dbReference type="Proteomes" id="UP001230220">
    <property type="component" value="Unassembled WGS sequence"/>
</dbReference>
<gene>
    <name evidence="4" type="ORF">J2S15_003591</name>
</gene>
<evidence type="ECO:0000313" key="4">
    <source>
        <dbReference type="EMBL" id="MDQ0362830.1"/>
    </source>
</evidence>
<evidence type="ECO:0000256" key="1">
    <source>
        <dbReference type="SAM" id="Coils"/>
    </source>
</evidence>
<dbReference type="EMBL" id="JAUSUR010000008">
    <property type="protein sequence ID" value="MDQ0362830.1"/>
    <property type="molecule type" value="Genomic_DNA"/>
</dbReference>
<feature type="transmembrane region" description="Helical" evidence="3">
    <location>
        <begin position="268"/>
        <end position="292"/>
    </location>
</feature>
<keyword evidence="3" id="KW-0472">Membrane</keyword>
<feature type="coiled-coil region" evidence="1">
    <location>
        <begin position="227"/>
        <end position="268"/>
    </location>
</feature>
<accession>A0ABU0E7I7</accession>
<keyword evidence="5" id="KW-1185">Reference proteome</keyword>
<reference evidence="4 5" key="1">
    <citation type="submission" date="2023-07" db="EMBL/GenBank/DDBJ databases">
        <title>Genomic Encyclopedia of Type Strains, Phase IV (KMG-IV): sequencing the most valuable type-strain genomes for metagenomic binning, comparative biology and taxonomic classification.</title>
        <authorList>
            <person name="Goeker M."/>
        </authorList>
    </citation>
    <scope>NUCLEOTIDE SEQUENCE [LARGE SCALE GENOMIC DNA]</scope>
    <source>
        <strain evidence="4 5">DSM 16784</strain>
    </source>
</reference>
<keyword evidence="3" id="KW-1133">Transmembrane helix</keyword>
<dbReference type="RefSeq" id="WP_307410922.1">
    <property type="nucleotide sequence ID" value="NZ_JAUSUR010000008.1"/>
</dbReference>
<keyword evidence="3" id="KW-0812">Transmembrane</keyword>
<evidence type="ECO:0000313" key="5">
    <source>
        <dbReference type="Proteomes" id="UP001230220"/>
    </source>
</evidence>
<evidence type="ECO:0000256" key="3">
    <source>
        <dbReference type="SAM" id="Phobius"/>
    </source>
</evidence>
<organism evidence="4 5">
    <name type="scientific">Breznakia pachnodae</name>
    <dbReference type="NCBI Taxonomy" id="265178"/>
    <lineage>
        <taxon>Bacteria</taxon>
        <taxon>Bacillati</taxon>
        <taxon>Bacillota</taxon>
        <taxon>Erysipelotrichia</taxon>
        <taxon>Erysipelotrichales</taxon>
        <taxon>Erysipelotrichaceae</taxon>
        <taxon>Breznakia</taxon>
    </lineage>
</organism>
<protein>
    <submittedName>
        <fullName evidence="4">Uncharacterized protein</fullName>
    </submittedName>
</protein>
<proteinExistence type="predicted"/>
<feature type="region of interest" description="Disordered" evidence="2">
    <location>
        <begin position="31"/>
        <end position="66"/>
    </location>
</feature>
<feature type="compositionally biased region" description="Basic and acidic residues" evidence="2">
    <location>
        <begin position="33"/>
        <end position="66"/>
    </location>
</feature>
<comment type="caution">
    <text evidence="4">The sequence shown here is derived from an EMBL/GenBank/DDBJ whole genome shotgun (WGS) entry which is preliminary data.</text>
</comment>
<sequence>MGENSRVKKYEELRNSLQQEQDDEKIVQQALEGFDKAQNKVQEHETESKEYQPSHGRRSDSEHLVEKTGEFKNEYLDNFIQEVRDYNIKKGVRENDDTRLDILQQLSTKQRKKRASYMEQVDEQLDKEVTPSVDQYQSVMPDAEPEVVDEDAMANTQSIAKQVQELLAAEREDAAKQDTEVKPEPVPEPVHVVDPLEDTIQSLKTTDTSAPIYTDEDEDDFDITSSLEEQELMNQQLLDETLKLRTQLNEYEEELTTLNDGVDKNNRLLNMIITVLIVMLFAVIAVVGYWLVSGGIL</sequence>
<keyword evidence="1" id="KW-0175">Coiled coil</keyword>